<keyword evidence="4 5" id="KW-0472">Membrane</keyword>
<keyword evidence="2 5" id="KW-0812">Transmembrane</keyword>
<dbReference type="GeneID" id="62162917"/>
<evidence type="ECO:0000313" key="6">
    <source>
        <dbReference type="EMBL" id="KAF9875306.1"/>
    </source>
</evidence>
<organism evidence="6 7">
    <name type="scientific">Colletotrichum karsti</name>
    <dbReference type="NCBI Taxonomy" id="1095194"/>
    <lineage>
        <taxon>Eukaryota</taxon>
        <taxon>Fungi</taxon>
        <taxon>Dikarya</taxon>
        <taxon>Ascomycota</taxon>
        <taxon>Pezizomycotina</taxon>
        <taxon>Sordariomycetes</taxon>
        <taxon>Hypocreomycetidae</taxon>
        <taxon>Glomerellales</taxon>
        <taxon>Glomerellaceae</taxon>
        <taxon>Colletotrichum</taxon>
        <taxon>Colletotrichum boninense species complex</taxon>
    </lineage>
</organism>
<reference evidence="6" key="1">
    <citation type="submission" date="2020-03" db="EMBL/GenBank/DDBJ databases">
        <authorList>
            <person name="He L."/>
        </authorList>
    </citation>
    <scope>NUCLEOTIDE SEQUENCE</scope>
    <source>
        <strain evidence="6">CkLH20</strain>
    </source>
</reference>
<evidence type="ECO:0000256" key="1">
    <source>
        <dbReference type="ARBA" id="ARBA00004370"/>
    </source>
</evidence>
<feature type="transmembrane region" description="Helical" evidence="5">
    <location>
        <begin position="102"/>
        <end position="124"/>
    </location>
</feature>
<evidence type="ECO:0000256" key="3">
    <source>
        <dbReference type="ARBA" id="ARBA00022989"/>
    </source>
</evidence>
<dbReference type="GO" id="GO:0016020">
    <property type="term" value="C:membrane"/>
    <property type="evidence" value="ECO:0007669"/>
    <property type="project" value="UniProtKB-SubCell"/>
</dbReference>
<accession>A0A9P6I5A5</accession>
<gene>
    <name evidence="6" type="ORF">CkaCkLH20_07126</name>
</gene>
<feature type="transmembrane region" description="Helical" evidence="5">
    <location>
        <begin position="20"/>
        <end position="37"/>
    </location>
</feature>
<evidence type="ECO:0000256" key="2">
    <source>
        <dbReference type="ARBA" id="ARBA00022692"/>
    </source>
</evidence>
<dbReference type="EMBL" id="JAATWM020000022">
    <property type="protein sequence ID" value="KAF9875306.1"/>
    <property type="molecule type" value="Genomic_DNA"/>
</dbReference>
<feature type="transmembrane region" description="Helical" evidence="5">
    <location>
        <begin position="130"/>
        <end position="150"/>
    </location>
</feature>
<dbReference type="OrthoDB" id="19091at2759"/>
<dbReference type="PANTHER" id="PTHR35814">
    <property type="match status" value="1"/>
</dbReference>
<dbReference type="Pfam" id="PF01124">
    <property type="entry name" value="MAPEG"/>
    <property type="match status" value="1"/>
</dbReference>
<protein>
    <submittedName>
        <fullName evidence="6">Uncharacterized protein</fullName>
    </submittedName>
</protein>
<dbReference type="RefSeq" id="XP_038744767.1">
    <property type="nucleotide sequence ID" value="XM_038889843.1"/>
</dbReference>
<dbReference type="InterPro" id="IPR001129">
    <property type="entry name" value="Membr-assoc_MAPEG"/>
</dbReference>
<dbReference type="PANTHER" id="PTHR35814:SF1">
    <property type="entry name" value="GLUTATHIONE S-TRANSFERASE-RELATED"/>
    <property type="match status" value="1"/>
</dbReference>
<keyword evidence="3 5" id="KW-1133">Transmembrane helix</keyword>
<evidence type="ECO:0000256" key="4">
    <source>
        <dbReference type="ARBA" id="ARBA00023136"/>
    </source>
</evidence>
<dbReference type="SUPFAM" id="SSF161084">
    <property type="entry name" value="MAPEG domain-like"/>
    <property type="match status" value="1"/>
</dbReference>
<dbReference type="AlphaFoldDB" id="A0A9P6I5A5"/>
<keyword evidence="7" id="KW-1185">Reference proteome</keyword>
<comment type="subcellular location">
    <subcellularLocation>
        <location evidence="1">Membrane</location>
    </subcellularLocation>
</comment>
<name>A0A9P6I5A5_9PEZI</name>
<dbReference type="Proteomes" id="UP000781932">
    <property type="component" value="Unassembled WGS sequence"/>
</dbReference>
<evidence type="ECO:0000256" key="5">
    <source>
        <dbReference type="SAM" id="Phobius"/>
    </source>
</evidence>
<comment type="caution">
    <text evidence="6">The sequence shown here is derived from an EMBL/GenBank/DDBJ whole genome shotgun (WGS) entry which is preliminary data.</text>
</comment>
<evidence type="ECO:0000313" key="7">
    <source>
        <dbReference type="Proteomes" id="UP000781932"/>
    </source>
</evidence>
<proteinExistence type="predicted"/>
<reference evidence="6" key="2">
    <citation type="submission" date="2020-11" db="EMBL/GenBank/DDBJ databases">
        <title>Whole genome sequencing of Colletotrichum sp.</title>
        <authorList>
            <person name="Li H."/>
        </authorList>
    </citation>
    <scope>NUCLEOTIDE SEQUENCE</scope>
    <source>
        <strain evidence="6">CkLH20</strain>
    </source>
</reference>
<dbReference type="Gene3D" id="1.20.120.550">
    <property type="entry name" value="Membrane associated eicosanoid/glutathione metabolism-like domain"/>
    <property type="match status" value="1"/>
</dbReference>
<sequence>MSSQPIGLTTIPKLLPVTGTFALPFTAYYAILSVRVVRERLQKEHYLGDNSSTATSDWKSYRNDRLYLLTRAHTNLAENVPLAFILAALVEVNGGSRKALSWFLGGFLAMRVLHADFGILSQGIGLGRPVGYWGSVGLLSAIAGYSAFLVKGYWGL</sequence>
<dbReference type="InterPro" id="IPR023352">
    <property type="entry name" value="MAPEG-like_dom_sf"/>
</dbReference>